<feature type="transmembrane region" description="Helical" evidence="2">
    <location>
        <begin position="83"/>
        <end position="105"/>
    </location>
</feature>
<reference evidence="3" key="1">
    <citation type="submission" date="2021-07" db="EMBL/GenBank/DDBJ databases">
        <title>Draft genome of Mortierella alpina, strain LL118, isolated from an aspen leaf litter sample.</title>
        <authorList>
            <person name="Yang S."/>
            <person name="Vinatzer B.A."/>
        </authorList>
    </citation>
    <scope>NUCLEOTIDE SEQUENCE</scope>
    <source>
        <strain evidence="3">LL118</strain>
    </source>
</reference>
<name>A0A9P8AB64_MORAP</name>
<dbReference type="EMBL" id="JAIFTL010000033">
    <property type="protein sequence ID" value="KAG9325752.1"/>
    <property type="molecule type" value="Genomic_DNA"/>
</dbReference>
<evidence type="ECO:0000256" key="1">
    <source>
        <dbReference type="SAM" id="MobiDB-lite"/>
    </source>
</evidence>
<evidence type="ECO:0000256" key="2">
    <source>
        <dbReference type="SAM" id="Phobius"/>
    </source>
</evidence>
<proteinExistence type="predicted"/>
<feature type="region of interest" description="Disordered" evidence="1">
    <location>
        <begin position="1"/>
        <end position="41"/>
    </location>
</feature>
<feature type="compositionally biased region" description="Low complexity" evidence="1">
    <location>
        <begin position="116"/>
        <end position="130"/>
    </location>
</feature>
<comment type="caution">
    <text evidence="3">The sequence shown here is derived from an EMBL/GenBank/DDBJ whole genome shotgun (WGS) entry which is preliminary data.</text>
</comment>
<dbReference type="AlphaFoldDB" id="A0A9P8AB64"/>
<evidence type="ECO:0000313" key="3">
    <source>
        <dbReference type="EMBL" id="KAG9325752.1"/>
    </source>
</evidence>
<accession>A0A9P8AB64</accession>
<feature type="region of interest" description="Disordered" evidence="1">
    <location>
        <begin position="109"/>
        <end position="132"/>
    </location>
</feature>
<feature type="compositionally biased region" description="Polar residues" evidence="1">
    <location>
        <begin position="1"/>
        <end position="33"/>
    </location>
</feature>
<gene>
    <name evidence="3" type="ORF">KVV02_003624</name>
</gene>
<keyword evidence="2" id="KW-0472">Membrane</keyword>
<organism evidence="3 4">
    <name type="scientific">Mortierella alpina</name>
    <name type="common">Oleaginous fungus</name>
    <name type="synonym">Mortierella renispora</name>
    <dbReference type="NCBI Taxonomy" id="64518"/>
    <lineage>
        <taxon>Eukaryota</taxon>
        <taxon>Fungi</taxon>
        <taxon>Fungi incertae sedis</taxon>
        <taxon>Mucoromycota</taxon>
        <taxon>Mortierellomycotina</taxon>
        <taxon>Mortierellomycetes</taxon>
        <taxon>Mortierellales</taxon>
        <taxon>Mortierellaceae</taxon>
        <taxon>Mortierella</taxon>
    </lineage>
</organism>
<protein>
    <submittedName>
        <fullName evidence="3">Uncharacterized protein</fullName>
    </submittedName>
</protein>
<sequence length="177" mass="19150">MAQSLPYSADSSTGTRPRITLSTSSTPTYGSGQPQPPTRSAVEATACAFSGNQFIVWGEQASTKTQHRSTTTCLRSTKVHRCVLAIAALGAILALLTTFGALMVIRKRNQRRRRGSSSSTSGRGLSSSRRNCTQLSNHLSSTELISASNMVAPALNKTHFGMWDHRLLARKANLEKR</sequence>
<dbReference type="Proteomes" id="UP000717515">
    <property type="component" value="Unassembled WGS sequence"/>
</dbReference>
<keyword evidence="2" id="KW-1133">Transmembrane helix</keyword>
<evidence type="ECO:0000313" key="4">
    <source>
        <dbReference type="Proteomes" id="UP000717515"/>
    </source>
</evidence>
<keyword evidence="2" id="KW-0812">Transmembrane</keyword>